<keyword evidence="3" id="KW-1003">Cell membrane</keyword>
<accession>A0A1Z3CE48</accession>
<gene>
    <name evidence="9" type="ORF">CBG50_00045</name>
</gene>
<dbReference type="CDD" id="cd06261">
    <property type="entry name" value="TM_PBP2"/>
    <property type="match status" value="1"/>
</dbReference>
<evidence type="ECO:0000256" key="5">
    <source>
        <dbReference type="ARBA" id="ARBA00022989"/>
    </source>
</evidence>
<dbReference type="EMBL" id="CP021934">
    <property type="protein sequence ID" value="ASC01851.1"/>
    <property type="molecule type" value="Genomic_DNA"/>
</dbReference>
<evidence type="ECO:0000256" key="1">
    <source>
        <dbReference type="ARBA" id="ARBA00004651"/>
    </source>
</evidence>
<evidence type="ECO:0000256" key="4">
    <source>
        <dbReference type="ARBA" id="ARBA00022692"/>
    </source>
</evidence>
<comment type="similarity">
    <text evidence="7">Belongs to the binding-protein-dependent transport system permease family.</text>
</comment>
<feature type="transmembrane region" description="Helical" evidence="7">
    <location>
        <begin position="97"/>
        <end position="124"/>
    </location>
</feature>
<dbReference type="AlphaFoldDB" id="A0A1Z3CE48"/>
<proteinExistence type="inferred from homology"/>
<dbReference type="InterPro" id="IPR035906">
    <property type="entry name" value="MetI-like_sf"/>
</dbReference>
<feature type="transmembrane region" description="Helical" evidence="7">
    <location>
        <begin position="241"/>
        <end position="264"/>
    </location>
</feature>
<dbReference type="GO" id="GO:0005886">
    <property type="term" value="C:plasma membrane"/>
    <property type="evidence" value="ECO:0007669"/>
    <property type="project" value="UniProtKB-SubCell"/>
</dbReference>
<feature type="transmembrane region" description="Helical" evidence="7">
    <location>
        <begin position="276"/>
        <end position="301"/>
    </location>
</feature>
<keyword evidence="2 7" id="KW-0813">Transport</keyword>
<feature type="transmembrane region" description="Helical" evidence="7">
    <location>
        <begin position="7"/>
        <end position="29"/>
    </location>
</feature>
<protein>
    <submittedName>
        <fullName evidence="9">Peptide ABC transporter permease</fullName>
    </submittedName>
</protein>
<evidence type="ECO:0000256" key="6">
    <source>
        <dbReference type="ARBA" id="ARBA00023136"/>
    </source>
</evidence>
<dbReference type="PROSITE" id="PS50928">
    <property type="entry name" value="ABC_TM1"/>
    <property type="match status" value="1"/>
</dbReference>
<reference evidence="9 10" key="1">
    <citation type="submission" date="2017-06" db="EMBL/GenBank/DDBJ databases">
        <title>Draft genome sequence of Fusobacterium nucleatum subsp. polymorphum KCOM 1260 (=ChDC F218).</title>
        <authorList>
            <person name="Kook J.-K."/>
            <person name="Park S.-N."/>
            <person name="Lim Y.K."/>
            <person name="Roh H."/>
        </authorList>
    </citation>
    <scope>NUCLEOTIDE SEQUENCE [LARGE SCALE GENOMIC DNA]</scope>
    <source>
        <strain evidence="10">KCOM 1260 (ChDC F218)</strain>
    </source>
</reference>
<dbReference type="Gene3D" id="1.10.3720.10">
    <property type="entry name" value="MetI-like"/>
    <property type="match status" value="1"/>
</dbReference>
<organism evidence="9 10">
    <name type="scientific">Fusobacterium nucleatum subsp. polymorphum</name>
    <name type="common">Fusobacterium polymorphum</name>
    <dbReference type="NCBI Taxonomy" id="76857"/>
    <lineage>
        <taxon>Bacteria</taxon>
        <taxon>Fusobacteriati</taxon>
        <taxon>Fusobacteriota</taxon>
        <taxon>Fusobacteriia</taxon>
        <taxon>Fusobacteriales</taxon>
        <taxon>Fusobacteriaceae</taxon>
        <taxon>Fusobacterium</taxon>
    </lineage>
</organism>
<dbReference type="PANTHER" id="PTHR43163">
    <property type="entry name" value="DIPEPTIDE TRANSPORT SYSTEM PERMEASE PROTEIN DPPB-RELATED"/>
    <property type="match status" value="1"/>
</dbReference>
<evidence type="ECO:0000256" key="2">
    <source>
        <dbReference type="ARBA" id="ARBA00022448"/>
    </source>
</evidence>
<keyword evidence="6 7" id="KW-0472">Membrane</keyword>
<feature type="domain" description="ABC transmembrane type-1" evidence="8">
    <location>
        <begin position="97"/>
        <end position="294"/>
    </location>
</feature>
<dbReference type="PANTHER" id="PTHR43163:SF6">
    <property type="entry name" value="DIPEPTIDE TRANSPORT SYSTEM PERMEASE PROTEIN DPPB-RELATED"/>
    <property type="match status" value="1"/>
</dbReference>
<evidence type="ECO:0000259" key="8">
    <source>
        <dbReference type="PROSITE" id="PS50928"/>
    </source>
</evidence>
<dbReference type="Proteomes" id="UP000196759">
    <property type="component" value="Chromosome"/>
</dbReference>
<keyword evidence="5 7" id="KW-1133">Transmembrane helix</keyword>
<evidence type="ECO:0000313" key="10">
    <source>
        <dbReference type="Proteomes" id="UP000196759"/>
    </source>
</evidence>
<evidence type="ECO:0000256" key="7">
    <source>
        <dbReference type="RuleBase" id="RU363032"/>
    </source>
</evidence>
<evidence type="ECO:0000256" key="3">
    <source>
        <dbReference type="ARBA" id="ARBA00022475"/>
    </source>
</evidence>
<sequence length="307" mass="35963">MEEKVKYILKWLIIMFLLSVIIFLIVRSIPVSPVDMLLQHYNLPLTEENRRLLTSYYKLDQSLFKQYIVWIKDFLKGNWGISFITKMPVKEEMLRRLPYSLVIGISSLFLSIIFSFFLGYLAAIKEKGFFDKMTRVLSILTLSIPSFIIAIFIIYYFGVKTQLIKFFIGGKFYGILFSIIILILYQVGNLSRIVRNLFVEMKEETFVKFYLIRGFNINYILLKHCYKPALYSLFSASISKFSSVVGGSAVVEFSFAIPGISYFLISSIVNRDYNVIQAYIFLICIYMFFVHLIFDFLLNFLREKGNK</sequence>
<comment type="subcellular location">
    <subcellularLocation>
        <location evidence="1 7">Cell membrane</location>
        <topology evidence="1 7">Multi-pass membrane protein</topology>
    </subcellularLocation>
</comment>
<feature type="transmembrane region" description="Helical" evidence="7">
    <location>
        <begin position="163"/>
        <end position="185"/>
    </location>
</feature>
<name>A0A1Z3CE48_FUSNP</name>
<dbReference type="Pfam" id="PF00528">
    <property type="entry name" value="BPD_transp_1"/>
    <property type="match status" value="1"/>
</dbReference>
<keyword evidence="4 7" id="KW-0812">Transmembrane</keyword>
<keyword evidence="10" id="KW-1185">Reference proteome</keyword>
<feature type="transmembrane region" description="Helical" evidence="7">
    <location>
        <begin position="136"/>
        <end position="157"/>
    </location>
</feature>
<evidence type="ECO:0000313" key="9">
    <source>
        <dbReference type="EMBL" id="ASC01851.1"/>
    </source>
</evidence>
<dbReference type="GO" id="GO:0055085">
    <property type="term" value="P:transmembrane transport"/>
    <property type="evidence" value="ECO:0007669"/>
    <property type="project" value="InterPro"/>
</dbReference>
<dbReference type="InterPro" id="IPR000515">
    <property type="entry name" value="MetI-like"/>
</dbReference>
<dbReference type="SUPFAM" id="SSF161098">
    <property type="entry name" value="MetI-like"/>
    <property type="match status" value="1"/>
</dbReference>